<evidence type="ECO:0000313" key="1">
    <source>
        <dbReference type="EMBL" id="OTA41263.1"/>
    </source>
</evidence>
<proteinExistence type="predicted"/>
<dbReference type="AlphaFoldDB" id="A0A1Y2T7N5"/>
<dbReference type="PIRSF" id="PIRSF037257">
    <property type="entry name" value="DUF1021"/>
    <property type="match status" value="1"/>
</dbReference>
<dbReference type="PANTHER" id="PTHR40026">
    <property type="entry name" value="PROTEIN VEG"/>
    <property type="match status" value="1"/>
</dbReference>
<comment type="caution">
    <text evidence="1">The sequence shown here is derived from an EMBL/GenBank/DDBJ whole genome shotgun (WGS) entry which is preliminary data.</text>
</comment>
<dbReference type="Pfam" id="PF06257">
    <property type="entry name" value="VEG"/>
    <property type="match status" value="1"/>
</dbReference>
<dbReference type="PANTHER" id="PTHR40026:SF1">
    <property type="entry name" value="PROTEIN VEG"/>
    <property type="match status" value="1"/>
</dbReference>
<dbReference type="Gene3D" id="2.30.30.100">
    <property type="match status" value="1"/>
</dbReference>
<dbReference type="GO" id="GO:0006355">
    <property type="term" value="P:regulation of DNA-templated transcription"/>
    <property type="evidence" value="ECO:0007669"/>
    <property type="project" value="InterPro"/>
</dbReference>
<accession>A0A1Y2T7N5</accession>
<sequence length="92" mass="10351">MASRSVLGDIRRDLEAYVGSKIRLRANKGRKKIVEREGVLEGTYPNIFTVRLSEADSVRRVSYSYADLLTETVELVVCTASGKETKFEAHSR</sequence>
<gene>
    <name evidence="1" type="ORF">A6D92_08335</name>
</gene>
<evidence type="ECO:0000313" key="2">
    <source>
        <dbReference type="Proteomes" id="UP000194267"/>
    </source>
</evidence>
<name>A0A1Y2T7N5_SYMTR</name>
<protein>
    <submittedName>
        <fullName evidence="1">Veg protein</fullName>
    </submittedName>
</protein>
<dbReference type="Proteomes" id="UP000194267">
    <property type="component" value="Unassembled WGS sequence"/>
</dbReference>
<dbReference type="EMBL" id="LWLV01000623">
    <property type="protein sequence ID" value="OTA41263.1"/>
    <property type="molecule type" value="Genomic_DNA"/>
</dbReference>
<reference evidence="2" key="1">
    <citation type="submission" date="2016-04" db="EMBL/GenBank/DDBJ databases">
        <authorList>
            <person name="Antunes L.P."/>
            <person name="Martins L.F."/>
            <person name="Pereira R.V."/>
            <person name="Thomas A.M."/>
            <person name="Barbosa D."/>
            <person name="Nascimento L."/>
            <person name="Silva G.M."/>
            <person name="Condomitti G.W."/>
            <person name="Digiampietri L.A."/>
            <person name="Lombardi K.C."/>
            <person name="Ramos P.L."/>
            <person name="Quaggio R.B."/>
            <person name="Oliveira J.C."/>
            <person name="Pascon R.C."/>
            <person name="Cruz J.B."/>
            <person name="Silva A.M."/>
            <person name="Setubal J.C."/>
        </authorList>
    </citation>
    <scope>NUCLEOTIDE SEQUENCE [LARGE SCALE GENOMIC DNA]</scope>
</reference>
<dbReference type="InterPro" id="IPR009366">
    <property type="entry name" value="Protein_Veg"/>
</dbReference>
<organism evidence="1 2">
    <name type="scientific">Symbiobacterium thermophilum</name>
    <dbReference type="NCBI Taxonomy" id="2734"/>
    <lineage>
        <taxon>Bacteria</taxon>
        <taxon>Bacillati</taxon>
        <taxon>Bacillota</taxon>
        <taxon>Clostridia</taxon>
        <taxon>Eubacteriales</taxon>
        <taxon>Symbiobacteriaceae</taxon>
        <taxon>Symbiobacterium</taxon>
    </lineage>
</organism>